<comment type="caution">
    <text evidence="1">The sequence shown here is derived from an EMBL/GenBank/DDBJ whole genome shotgun (WGS) entry which is preliminary data.</text>
</comment>
<name>A0AAV0HRD7_9ROSI</name>
<dbReference type="AlphaFoldDB" id="A0AAV0HRD7"/>
<keyword evidence="2" id="KW-1185">Reference proteome</keyword>
<organism evidence="1 2">
    <name type="scientific">Linum tenue</name>
    <dbReference type="NCBI Taxonomy" id="586396"/>
    <lineage>
        <taxon>Eukaryota</taxon>
        <taxon>Viridiplantae</taxon>
        <taxon>Streptophyta</taxon>
        <taxon>Embryophyta</taxon>
        <taxon>Tracheophyta</taxon>
        <taxon>Spermatophyta</taxon>
        <taxon>Magnoliopsida</taxon>
        <taxon>eudicotyledons</taxon>
        <taxon>Gunneridae</taxon>
        <taxon>Pentapetalae</taxon>
        <taxon>rosids</taxon>
        <taxon>fabids</taxon>
        <taxon>Malpighiales</taxon>
        <taxon>Linaceae</taxon>
        <taxon>Linum</taxon>
    </lineage>
</organism>
<proteinExistence type="predicted"/>
<sequence>MEDERRIQYNFDEEVARQEAEMNLLRMKSRTRVYRDIGKN</sequence>
<dbReference type="EMBL" id="CAMGYJ010000002">
    <property type="protein sequence ID" value="CAI0387861.1"/>
    <property type="molecule type" value="Genomic_DNA"/>
</dbReference>
<gene>
    <name evidence="1" type="ORF">LITE_LOCUS5643</name>
</gene>
<reference evidence="1" key="1">
    <citation type="submission" date="2022-08" db="EMBL/GenBank/DDBJ databases">
        <authorList>
            <person name="Gutierrez-Valencia J."/>
        </authorList>
    </citation>
    <scope>NUCLEOTIDE SEQUENCE</scope>
</reference>
<protein>
    <submittedName>
        <fullName evidence="1">Uncharacterized protein</fullName>
    </submittedName>
</protein>
<evidence type="ECO:0000313" key="2">
    <source>
        <dbReference type="Proteomes" id="UP001154282"/>
    </source>
</evidence>
<dbReference type="Proteomes" id="UP001154282">
    <property type="component" value="Unassembled WGS sequence"/>
</dbReference>
<accession>A0AAV0HRD7</accession>
<evidence type="ECO:0000313" key="1">
    <source>
        <dbReference type="EMBL" id="CAI0387861.1"/>
    </source>
</evidence>